<dbReference type="AlphaFoldDB" id="A0A076MSK9"/>
<dbReference type="PATRIC" id="fig|1068978.7.peg.4063"/>
<gene>
    <name evidence="3" type="ORF">AMETH_3801</name>
</gene>
<dbReference type="HOGENOM" id="CLU_028690_3_0_11"/>
<dbReference type="RefSeq" id="WP_017982726.1">
    <property type="nucleotide sequence ID" value="NZ_AQUL01000001.1"/>
</dbReference>
<evidence type="ECO:0000256" key="1">
    <source>
        <dbReference type="SAM" id="MobiDB-lite"/>
    </source>
</evidence>
<organism evidence="3 4">
    <name type="scientific">Amycolatopsis methanolica 239</name>
    <dbReference type="NCBI Taxonomy" id="1068978"/>
    <lineage>
        <taxon>Bacteria</taxon>
        <taxon>Bacillati</taxon>
        <taxon>Actinomycetota</taxon>
        <taxon>Actinomycetes</taxon>
        <taxon>Pseudonocardiales</taxon>
        <taxon>Pseudonocardiaceae</taxon>
        <taxon>Amycolatopsis</taxon>
        <taxon>Amycolatopsis methanolica group</taxon>
    </lineage>
</organism>
<dbReference type="STRING" id="1068978.AMETH_3801"/>
<protein>
    <recommendedName>
        <fullName evidence="2">FAS1-like dehydratase domain-containing protein</fullName>
    </recommendedName>
</protein>
<name>A0A076MSK9_AMYME</name>
<evidence type="ECO:0000313" key="4">
    <source>
        <dbReference type="Proteomes" id="UP000062973"/>
    </source>
</evidence>
<accession>A0A076MSK9</accession>
<evidence type="ECO:0000259" key="2">
    <source>
        <dbReference type="Pfam" id="PF13452"/>
    </source>
</evidence>
<sequence length="271" mass="29260">MVGIVERTEVVSPEPARALGALLDVPVPDLSREGLPLLWHWLYLLERPAQTDLGPDGHPVRNCVPAPPGPGRRRMWAGGQVRTRGVLRCGEPATRRTRVASVADKQGRTGPLTFVAVEHLISQGGRVVVEERQDIVYRPATAGGLTAAEGSEVVPAGPGEWAIEVTPTLLFRFSALTYNAHRIHYDRDYARDVEGYPGLLTHGPLQALAMAEAARATGVGGEVEFTYRLVAPLFDHQGLITHATKEPDSVATSVRDRHGRQTATGVLRSAA</sequence>
<dbReference type="PANTHER" id="PTHR28152:SF1">
    <property type="entry name" value="HYDROXYACYL-THIOESTER DEHYDRATASE TYPE 2, MITOCHONDRIAL"/>
    <property type="match status" value="1"/>
</dbReference>
<dbReference type="eggNOG" id="COG3777">
    <property type="taxonomic scope" value="Bacteria"/>
</dbReference>
<reference evidence="3 4" key="1">
    <citation type="submission" date="2014-07" db="EMBL/GenBank/DDBJ databases">
        <title>Whole Genome Sequence of the Amycolatopsis methanolica 239.</title>
        <authorList>
            <person name="Tang B."/>
        </authorList>
    </citation>
    <scope>NUCLEOTIDE SEQUENCE [LARGE SCALE GENOMIC DNA]</scope>
    <source>
        <strain evidence="3 4">239</strain>
    </source>
</reference>
<keyword evidence="4" id="KW-1185">Reference proteome</keyword>
<dbReference type="OrthoDB" id="7183822at2"/>
<feature type="region of interest" description="Disordered" evidence="1">
    <location>
        <begin position="245"/>
        <end position="271"/>
    </location>
</feature>
<dbReference type="PANTHER" id="PTHR28152">
    <property type="entry name" value="HYDROXYACYL-THIOESTER DEHYDRATASE TYPE 2, MITOCHONDRIAL"/>
    <property type="match status" value="1"/>
</dbReference>
<dbReference type="EMBL" id="CP009110">
    <property type="protein sequence ID" value="AIJ23893.1"/>
    <property type="molecule type" value="Genomic_DNA"/>
</dbReference>
<dbReference type="KEGG" id="amq:AMETH_3801"/>
<dbReference type="InterPro" id="IPR029069">
    <property type="entry name" value="HotDog_dom_sf"/>
</dbReference>
<dbReference type="Proteomes" id="UP000062973">
    <property type="component" value="Chromosome"/>
</dbReference>
<dbReference type="SUPFAM" id="SSF54637">
    <property type="entry name" value="Thioesterase/thiol ester dehydrase-isomerase"/>
    <property type="match status" value="1"/>
</dbReference>
<feature type="domain" description="FAS1-like dehydratase" evidence="2">
    <location>
        <begin position="62"/>
        <end position="130"/>
    </location>
</feature>
<dbReference type="Pfam" id="PF13452">
    <property type="entry name" value="FAS1_DH_region"/>
    <property type="match status" value="1"/>
</dbReference>
<dbReference type="GO" id="GO:0019171">
    <property type="term" value="F:(3R)-hydroxyacyl-[acyl-carrier-protein] dehydratase activity"/>
    <property type="evidence" value="ECO:0007669"/>
    <property type="project" value="TreeGrafter"/>
</dbReference>
<dbReference type="InterPro" id="IPR039569">
    <property type="entry name" value="FAS1-like_DH_region"/>
</dbReference>
<evidence type="ECO:0000313" key="3">
    <source>
        <dbReference type="EMBL" id="AIJ23893.1"/>
    </source>
</evidence>
<dbReference type="InterPro" id="IPR052741">
    <property type="entry name" value="Mitochondrial_HTD2"/>
</dbReference>
<dbReference type="Gene3D" id="3.10.129.10">
    <property type="entry name" value="Hotdog Thioesterase"/>
    <property type="match status" value="1"/>
</dbReference>
<proteinExistence type="predicted"/>